<dbReference type="CDD" id="cd00383">
    <property type="entry name" value="trans_reg_C"/>
    <property type="match status" value="1"/>
</dbReference>
<dbReference type="Gene3D" id="3.40.50.2300">
    <property type="match status" value="1"/>
</dbReference>
<dbReference type="InterPro" id="IPR039420">
    <property type="entry name" value="WalR-like"/>
</dbReference>
<dbReference type="GO" id="GO:0000976">
    <property type="term" value="F:transcription cis-regulatory region binding"/>
    <property type="evidence" value="ECO:0007669"/>
    <property type="project" value="TreeGrafter"/>
</dbReference>
<evidence type="ECO:0000256" key="3">
    <source>
        <dbReference type="ARBA" id="ARBA00023012"/>
    </source>
</evidence>
<dbReference type="AlphaFoldDB" id="A0A7X0SLT7"/>
<keyword evidence="2 7" id="KW-0597">Phosphoprotein</keyword>
<dbReference type="SUPFAM" id="SSF52172">
    <property type="entry name" value="CheY-like"/>
    <property type="match status" value="1"/>
</dbReference>
<keyword evidence="5 8" id="KW-0238">DNA-binding</keyword>
<dbReference type="GO" id="GO:0000156">
    <property type="term" value="F:phosphorelay response regulator activity"/>
    <property type="evidence" value="ECO:0007669"/>
    <property type="project" value="TreeGrafter"/>
</dbReference>
<dbReference type="InterPro" id="IPR011006">
    <property type="entry name" value="CheY-like_superfamily"/>
</dbReference>
<sequence length="227" mass="25351">MTTILLVDDEPKMIGALANFLQSEGFRIVTAATGKEALLAAEAEKPALVVLDWMLPELSGIEVCRELRRTASCGIIMLTAKIEETDKIVGLEVGADDYMTKPFSLRELAARIRSVLRRIRGTADEPSVLQRGGLTIVESKRQAFKDGQEIVLTPTEFKLLAALAAKPGIVYSRLQLMRAAMDDDFINYERTIDSHISNLRRKIEDDPADPRYIQTVYGFGYRFGDRL</sequence>
<evidence type="ECO:0000256" key="8">
    <source>
        <dbReference type="PROSITE-ProRule" id="PRU01091"/>
    </source>
</evidence>
<dbReference type="Proteomes" id="UP000564644">
    <property type="component" value="Unassembled WGS sequence"/>
</dbReference>
<comment type="subcellular location">
    <subcellularLocation>
        <location evidence="1">Cytoplasm</location>
    </subcellularLocation>
</comment>
<dbReference type="PANTHER" id="PTHR48111">
    <property type="entry name" value="REGULATOR OF RPOS"/>
    <property type="match status" value="1"/>
</dbReference>
<dbReference type="SUPFAM" id="SSF46894">
    <property type="entry name" value="C-terminal effector domain of the bipartite response regulators"/>
    <property type="match status" value="1"/>
</dbReference>
<keyword evidence="3" id="KW-0902">Two-component regulatory system</keyword>
<dbReference type="GO" id="GO:0005829">
    <property type="term" value="C:cytosol"/>
    <property type="evidence" value="ECO:0007669"/>
    <property type="project" value="TreeGrafter"/>
</dbReference>
<keyword evidence="12" id="KW-1185">Reference proteome</keyword>
<evidence type="ECO:0000259" key="9">
    <source>
        <dbReference type="PROSITE" id="PS50110"/>
    </source>
</evidence>
<keyword evidence="4" id="KW-0805">Transcription regulation</keyword>
<feature type="modified residue" description="4-aspartylphosphate" evidence="7">
    <location>
        <position position="52"/>
    </location>
</feature>
<evidence type="ECO:0000256" key="7">
    <source>
        <dbReference type="PROSITE-ProRule" id="PRU00169"/>
    </source>
</evidence>
<proteinExistence type="predicted"/>
<dbReference type="GO" id="GO:0032993">
    <property type="term" value="C:protein-DNA complex"/>
    <property type="evidence" value="ECO:0007669"/>
    <property type="project" value="TreeGrafter"/>
</dbReference>
<dbReference type="PANTHER" id="PTHR48111:SF4">
    <property type="entry name" value="DNA-BINDING DUAL TRANSCRIPTIONAL REGULATOR OMPR"/>
    <property type="match status" value="1"/>
</dbReference>
<feature type="domain" description="OmpR/PhoB-type" evidence="10">
    <location>
        <begin position="126"/>
        <end position="225"/>
    </location>
</feature>
<name>A0A7X0SLT7_9BACL</name>
<dbReference type="FunFam" id="3.40.50.2300:FF:000001">
    <property type="entry name" value="DNA-binding response regulator PhoB"/>
    <property type="match status" value="1"/>
</dbReference>
<gene>
    <name evidence="11" type="ORF">H7C18_04235</name>
</gene>
<evidence type="ECO:0000313" key="11">
    <source>
        <dbReference type="EMBL" id="MBB6730098.1"/>
    </source>
</evidence>
<evidence type="ECO:0000256" key="5">
    <source>
        <dbReference type="ARBA" id="ARBA00023125"/>
    </source>
</evidence>
<evidence type="ECO:0000256" key="2">
    <source>
        <dbReference type="ARBA" id="ARBA00022553"/>
    </source>
</evidence>
<dbReference type="Pfam" id="PF00486">
    <property type="entry name" value="Trans_reg_C"/>
    <property type="match status" value="1"/>
</dbReference>
<organism evidence="11 12">
    <name type="scientific">Cohnella zeiphila</name>
    <dbReference type="NCBI Taxonomy" id="2761120"/>
    <lineage>
        <taxon>Bacteria</taxon>
        <taxon>Bacillati</taxon>
        <taxon>Bacillota</taxon>
        <taxon>Bacilli</taxon>
        <taxon>Bacillales</taxon>
        <taxon>Paenibacillaceae</taxon>
        <taxon>Cohnella</taxon>
    </lineage>
</organism>
<feature type="domain" description="Response regulatory" evidence="9">
    <location>
        <begin position="3"/>
        <end position="116"/>
    </location>
</feature>
<dbReference type="RefSeq" id="WP_185127768.1">
    <property type="nucleotide sequence ID" value="NZ_JACJVO010000005.1"/>
</dbReference>
<evidence type="ECO:0000256" key="4">
    <source>
        <dbReference type="ARBA" id="ARBA00023015"/>
    </source>
</evidence>
<evidence type="ECO:0000259" key="10">
    <source>
        <dbReference type="PROSITE" id="PS51755"/>
    </source>
</evidence>
<protein>
    <submittedName>
        <fullName evidence="11">Response regulator transcription factor</fullName>
    </submittedName>
</protein>
<dbReference type="Gene3D" id="6.10.250.690">
    <property type="match status" value="1"/>
</dbReference>
<dbReference type="InterPro" id="IPR016032">
    <property type="entry name" value="Sig_transdc_resp-reg_C-effctor"/>
</dbReference>
<dbReference type="InterPro" id="IPR001867">
    <property type="entry name" value="OmpR/PhoB-type_DNA-bd"/>
</dbReference>
<dbReference type="GO" id="GO:0006355">
    <property type="term" value="P:regulation of DNA-templated transcription"/>
    <property type="evidence" value="ECO:0007669"/>
    <property type="project" value="InterPro"/>
</dbReference>
<keyword evidence="6" id="KW-0804">Transcription</keyword>
<dbReference type="InterPro" id="IPR036388">
    <property type="entry name" value="WH-like_DNA-bd_sf"/>
</dbReference>
<dbReference type="PROSITE" id="PS50110">
    <property type="entry name" value="RESPONSE_REGULATORY"/>
    <property type="match status" value="1"/>
</dbReference>
<evidence type="ECO:0000313" key="12">
    <source>
        <dbReference type="Proteomes" id="UP000564644"/>
    </source>
</evidence>
<dbReference type="EMBL" id="JACJVO010000005">
    <property type="protein sequence ID" value="MBB6730098.1"/>
    <property type="molecule type" value="Genomic_DNA"/>
</dbReference>
<accession>A0A7X0SLT7</accession>
<dbReference type="PROSITE" id="PS51755">
    <property type="entry name" value="OMPR_PHOB"/>
    <property type="match status" value="1"/>
</dbReference>
<reference evidence="11 12" key="1">
    <citation type="submission" date="2020-08" db="EMBL/GenBank/DDBJ databases">
        <title>Cohnella phylogeny.</title>
        <authorList>
            <person name="Dunlap C."/>
        </authorList>
    </citation>
    <scope>NUCLEOTIDE SEQUENCE [LARGE SCALE GENOMIC DNA]</scope>
    <source>
        <strain evidence="11 12">CBP 2801</strain>
    </source>
</reference>
<comment type="caution">
    <text evidence="11">The sequence shown here is derived from an EMBL/GenBank/DDBJ whole genome shotgun (WGS) entry which is preliminary data.</text>
</comment>
<evidence type="ECO:0000256" key="1">
    <source>
        <dbReference type="ARBA" id="ARBA00004496"/>
    </source>
</evidence>
<evidence type="ECO:0000256" key="6">
    <source>
        <dbReference type="ARBA" id="ARBA00023163"/>
    </source>
</evidence>
<dbReference type="SMART" id="SM00448">
    <property type="entry name" value="REC"/>
    <property type="match status" value="1"/>
</dbReference>
<dbReference type="InterPro" id="IPR001789">
    <property type="entry name" value="Sig_transdc_resp-reg_receiver"/>
</dbReference>
<dbReference type="Gene3D" id="1.10.10.10">
    <property type="entry name" value="Winged helix-like DNA-binding domain superfamily/Winged helix DNA-binding domain"/>
    <property type="match status" value="1"/>
</dbReference>
<feature type="DNA-binding region" description="OmpR/PhoB-type" evidence="8">
    <location>
        <begin position="126"/>
        <end position="225"/>
    </location>
</feature>
<dbReference type="SMART" id="SM00862">
    <property type="entry name" value="Trans_reg_C"/>
    <property type="match status" value="1"/>
</dbReference>
<dbReference type="FunFam" id="1.10.10.10:FF:000018">
    <property type="entry name" value="DNA-binding response regulator ResD"/>
    <property type="match status" value="1"/>
</dbReference>
<dbReference type="Pfam" id="PF00072">
    <property type="entry name" value="Response_reg"/>
    <property type="match status" value="1"/>
</dbReference>